<dbReference type="PANTHER" id="PTHR46600:SF11">
    <property type="entry name" value="THAP DOMAIN-CONTAINING PROTEIN 10"/>
    <property type="match status" value="1"/>
</dbReference>
<dbReference type="Pfam" id="PF05485">
    <property type="entry name" value="THAP"/>
    <property type="match status" value="1"/>
</dbReference>
<dbReference type="PANTHER" id="PTHR46600">
    <property type="entry name" value="THAP DOMAIN-CONTAINING"/>
    <property type="match status" value="1"/>
</dbReference>
<accession>A0A6G0SX15</accession>
<sequence>MVDNKVVIPRTDVCNPMITDELNSVFTESIGNKFHEFYNMFTSQAGKLSSQKLTKINASIDTGLGILYEGENILIKNVENQESVKKMQKNSCGFIPPKNKESYHNNPGISLHRFPKDPSVRTQWLNACGFTENDILCRQQICSMHFEQSCYTTGHKKVLNRGSIPTKCIEKSLMSVCSIQTMNDLSIQTESCENQSVIVIPEKYCSLNMDLYQNQIMCMPSTSASIQTTIQTEPLIYGINA</sequence>
<keyword evidence="2 5" id="KW-0863">Zinc-finger</keyword>
<reference evidence="7 8" key="1">
    <citation type="submission" date="2019-08" db="EMBL/GenBank/DDBJ databases">
        <title>The genome of the soybean aphid Biotype 1, its phylome, world population structure and adaptation to the North American continent.</title>
        <authorList>
            <person name="Giordano R."/>
            <person name="Donthu R.K."/>
            <person name="Hernandez A.G."/>
            <person name="Wright C.L."/>
            <person name="Zimin A.V."/>
        </authorList>
    </citation>
    <scope>NUCLEOTIDE SEQUENCE [LARGE SCALE GENOMIC DNA]</scope>
    <source>
        <tissue evidence="7">Whole aphids</tissue>
    </source>
</reference>
<dbReference type="GO" id="GO:0008270">
    <property type="term" value="F:zinc ion binding"/>
    <property type="evidence" value="ECO:0007669"/>
    <property type="project" value="UniProtKB-KW"/>
</dbReference>
<dbReference type="AlphaFoldDB" id="A0A6G0SX15"/>
<dbReference type="EMBL" id="VYZN01000511">
    <property type="protein sequence ID" value="KAE9522913.1"/>
    <property type="molecule type" value="Genomic_DNA"/>
</dbReference>
<dbReference type="InterPro" id="IPR038441">
    <property type="entry name" value="THAP_Znf_sf"/>
</dbReference>
<name>A0A6G0SX15_APHGL</name>
<dbReference type="InterPro" id="IPR026516">
    <property type="entry name" value="THAP1/10"/>
</dbReference>
<evidence type="ECO:0000256" key="4">
    <source>
        <dbReference type="ARBA" id="ARBA00023125"/>
    </source>
</evidence>
<proteinExistence type="predicted"/>
<dbReference type="SMART" id="SM00980">
    <property type="entry name" value="THAP"/>
    <property type="match status" value="1"/>
</dbReference>
<dbReference type="SMART" id="SM00692">
    <property type="entry name" value="DM3"/>
    <property type="match status" value="1"/>
</dbReference>
<evidence type="ECO:0000256" key="3">
    <source>
        <dbReference type="ARBA" id="ARBA00022833"/>
    </source>
</evidence>
<dbReference type="SUPFAM" id="SSF57716">
    <property type="entry name" value="Glucocorticoid receptor-like (DNA-binding domain)"/>
    <property type="match status" value="1"/>
</dbReference>
<gene>
    <name evidence="7" type="ORF">AGLY_016724</name>
</gene>
<protein>
    <recommendedName>
        <fullName evidence="6">THAP-type domain-containing protein</fullName>
    </recommendedName>
</protein>
<evidence type="ECO:0000256" key="5">
    <source>
        <dbReference type="PROSITE-ProRule" id="PRU00309"/>
    </source>
</evidence>
<evidence type="ECO:0000256" key="1">
    <source>
        <dbReference type="ARBA" id="ARBA00022723"/>
    </source>
</evidence>
<evidence type="ECO:0000256" key="2">
    <source>
        <dbReference type="ARBA" id="ARBA00022771"/>
    </source>
</evidence>
<organism evidence="7 8">
    <name type="scientific">Aphis glycines</name>
    <name type="common">Soybean aphid</name>
    <dbReference type="NCBI Taxonomy" id="307491"/>
    <lineage>
        <taxon>Eukaryota</taxon>
        <taxon>Metazoa</taxon>
        <taxon>Ecdysozoa</taxon>
        <taxon>Arthropoda</taxon>
        <taxon>Hexapoda</taxon>
        <taxon>Insecta</taxon>
        <taxon>Pterygota</taxon>
        <taxon>Neoptera</taxon>
        <taxon>Paraneoptera</taxon>
        <taxon>Hemiptera</taxon>
        <taxon>Sternorrhyncha</taxon>
        <taxon>Aphidomorpha</taxon>
        <taxon>Aphidoidea</taxon>
        <taxon>Aphididae</taxon>
        <taxon>Aphidini</taxon>
        <taxon>Aphis</taxon>
        <taxon>Aphis</taxon>
    </lineage>
</organism>
<dbReference type="Proteomes" id="UP000475862">
    <property type="component" value="Unassembled WGS sequence"/>
</dbReference>
<dbReference type="OrthoDB" id="6643057at2759"/>
<dbReference type="Gene3D" id="6.20.210.20">
    <property type="entry name" value="THAP domain"/>
    <property type="match status" value="1"/>
</dbReference>
<keyword evidence="4 5" id="KW-0238">DNA-binding</keyword>
<feature type="domain" description="THAP-type" evidence="6">
    <location>
        <begin position="87"/>
        <end position="168"/>
    </location>
</feature>
<comment type="caution">
    <text evidence="7">The sequence shown here is derived from an EMBL/GenBank/DDBJ whole genome shotgun (WGS) entry which is preliminary data.</text>
</comment>
<evidence type="ECO:0000313" key="7">
    <source>
        <dbReference type="EMBL" id="KAE9522913.1"/>
    </source>
</evidence>
<keyword evidence="1" id="KW-0479">Metal-binding</keyword>
<evidence type="ECO:0000313" key="8">
    <source>
        <dbReference type="Proteomes" id="UP000475862"/>
    </source>
</evidence>
<dbReference type="InterPro" id="IPR006612">
    <property type="entry name" value="THAP_Znf"/>
</dbReference>
<dbReference type="PROSITE" id="PS50950">
    <property type="entry name" value="ZF_THAP"/>
    <property type="match status" value="1"/>
</dbReference>
<dbReference type="GO" id="GO:0043565">
    <property type="term" value="F:sequence-specific DNA binding"/>
    <property type="evidence" value="ECO:0007669"/>
    <property type="project" value="InterPro"/>
</dbReference>
<evidence type="ECO:0000259" key="6">
    <source>
        <dbReference type="PROSITE" id="PS50950"/>
    </source>
</evidence>
<keyword evidence="3" id="KW-0862">Zinc</keyword>
<keyword evidence="8" id="KW-1185">Reference proteome</keyword>